<dbReference type="EMBL" id="CABVPY010000066">
    <property type="protein sequence ID" value="VWC32993.1"/>
    <property type="molecule type" value="Genomic_DNA"/>
</dbReference>
<name>A0A6P2RIH7_BURL3</name>
<reference evidence="1 2" key="1">
    <citation type="submission" date="2019-09" db="EMBL/GenBank/DDBJ databases">
        <authorList>
            <person name="Depoorter E."/>
        </authorList>
    </citation>
    <scope>NUCLEOTIDE SEQUENCE [LARGE SCALE GENOMIC DNA]</scope>
    <source>
        <strain evidence="1">LMG 6863</strain>
    </source>
</reference>
<evidence type="ECO:0000313" key="2">
    <source>
        <dbReference type="Proteomes" id="UP000494170"/>
    </source>
</evidence>
<dbReference type="Proteomes" id="UP000494170">
    <property type="component" value="Unassembled WGS sequence"/>
</dbReference>
<organism evidence="1 2">
    <name type="scientific">Burkholderia lata (strain ATCC 17760 / DSM 23089 / LMG 22485 / NCIMB 9086 / R18194 / 383)</name>
    <dbReference type="NCBI Taxonomy" id="482957"/>
    <lineage>
        <taxon>Bacteria</taxon>
        <taxon>Pseudomonadati</taxon>
        <taxon>Pseudomonadota</taxon>
        <taxon>Betaproteobacteria</taxon>
        <taxon>Burkholderiales</taxon>
        <taxon>Burkholderiaceae</taxon>
        <taxon>Burkholderia</taxon>
        <taxon>Burkholderia cepacia complex</taxon>
    </lineage>
</organism>
<proteinExistence type="predicted"/>
<accession>A0A6P2RIH7</accession>
<sequence length="51" mass="5722">MRPSRTTDPAVRFTRQRAEFTAFAAFVRDPAPPLATRLPRAGRRCALPRPA</sequence>
<evidence type="ECO:0000313" key="1">
    <source>
        <dbReference type="EMBL" id="VWC32993.1"/>
    </source>
</evidence>
<dbReference type="AlphaFoldDB" id="A0A6P2RIH7"/>
<protein>
    <submittedName>
        <fullName evidence="1">Aldehyde dehydrogenase</fullName>
    </submittedName>
</protein>
<gene>
    <name evidence="1" type="ORF">BLA6863_06531</name>
</gene>